<reference evidence="3" key="1">
    <citation type="journal article" date="2019" name="Int. J. Syst. Evol. Microbiol.">
        <title>The Global Catalogue of Microorganisms (GCM) 10K type strain sequencing project: providing services to taxonomists for standard genome sequencing and annotation.</title>
        <authorList>
            <consortium name="The Broad Institute Genomics Platform"/>
            <consortium name="The Broad Institute Genome Sequencing Center for Infectious Disease"/>
            <person name="Wu L."/>
            <person name="Ma J."/>
        </authorList>
    </citation>
    <scope>NUCLEOTIDE SEQUENCE [LARGE SCALE GENOMIC DNA]</scope>
    <source>
        <strain evidence="3">JCM 16702</strain>
    </source>
</reference>
<dbReference type="EMBL" id="BAAAZG010000001">
    <property type="protein sequence ID" value="GAA4054533.1"/>
    <property type="molecule type" value="Genomic_DNA"/>
</dbReference>
<proteinExistence type="predicted"/>
<accession>A0ABP7UX17</accession>
<organism evidence="2 3">
    <name type="scientific">Actinomadura miaoliensis</name>
    <dbReference type="NCBI Taxonomy" id="430685"/>
    <lineage>
        <taxon>Bacteria</taxon>
        <taxon>Bacillati</taxon>
        <taxon>Actinomycetota</taxon>
        <taxon>Actinomycetes</taxon>
        <taxon>Streptosporangiales</taxon>
        <taxon>Thermomonosporaceae</taxon>
        <taxon>Actinomadura</taxon>
    </lineage>
</organism>
<keyword evidence="3" id="KW-1185">Reference proteome</keyword>
<evidence type="ECO:0000313" key="2">
    <source>
        <dbReference type="EMBL" id="GAA4054533.1"/>
    </source>
</evidence>
<evidence type="ECO:0000256" key="1">
    <source>
        <dbReference type="SAM" id="MobiDB-lite"/>
    </source>
</evidence>
<protein>
    <submittedName>
        <fullName evidence="2">Uncharacterized protein</fullName>
    </submittedName>
</protein>
<gene>
    <name evidence="2" type="ORF">GCM10022214_01770</name>
</gene>
<feature type="compositionally biased region" description="Basic and acidic residues" evidence="1">
    <location>
        <begin position="1"/>
        <end position="10"/>
    </location>
</feature>
<comment type="caution">
    <text evidence="2">The sequence shown here is derived from an EMBL/GenBank/DDBJ whole genome shotgun (WGS) entry which is preliminary data.</text>
</comment>
<feature type="region of interest" description="Disordered" evidence="1">
    <location>
        <begin position="1"/>
        <end position="31"/>
    </location>
</feature>
<sequence length="58" mass="6187">MHDLRMEERSSGPALDLGLGDRPEPPQPVAFHSSAVAPLQVGQPMADSTCGTFLTCTY</sequence>
<dbReference type="Proteomes" id="UP001500683">
    <property type="component" value="Unassembled WGS sequence"/>
</dbReference>
<evidence type="ECO:0000313" key="3">
    <source>
        <dbReference type="Proteomes" id="UP001500683"/>
    </source>
</evidence>
<dbReference type="RefSeq" id="WP_344939334.1">
    <property type="nucleotide sequence ID" value="NZ_BAAAZG010000001.1"/>
</dbReference>
<name>A0ABP7UX17_9ACTN</name>